<evidence type="ECO:0000313" key="3">
    <source>
        <dbReference type="Proteomes" id="UP001501352"/>
    </source>
</evidence>
<name>A0ABN1GIT6_9CAUL</name>
<gene>
    <name evidence="2" type="ORF">GCM10009422_04240</name>
</gene>
<dbReference type="SUPFAM" id="SSF51905">
    <property type="entry name" value="FAD/NAD(P)-binding domain"/>
    <property type="match status" value="1"/>
</dbReference>
<evidence type="ECO:0000313" key="2">
    <source>
        <dbReference type="EMBL" id="GAA0612445.1"/>
    </source>
</evidence>
<dbReference type="InterPro" id="IPR052189">
    <property type="entry name" value="L-asp_N-monooxygenase_NS-form"/>
</dbReference>
<organism evidence="2 3">
    <name type="scientific">Brevundimonas kwangchunensis</name>
    <dbReference type="NCBI Taxonomy" id="322163"/>
    <lineage>
        <taxon>Bacteria</taxon>
        <taxon>Pseudomonadati</taxon>
        <taxon>Pseudomonadota</taxon>
        <taxon>Alphaproteobacteria</taxon>
        <taxon>Caulobacterales</taxon>
        <taxon>Caulobacteraceae</taxon>
        <taxon>Brevundimonas</taxon>
    </lineage>
</organism>
<reference evidence="2 3" key="1">
    <citation type="journal article" date="2019" name="Int. J. Syst. Evol. Microbiol.">
        <title>The Global Catalogue of Microorganisms (GCM) 10K type strain sequencing project: providing services to taxonomists for standard genome sequencing and annotation.</title>
        <authorList>
            <consortium name="The Broad Institute Genomics Platform"/>
            <consortium name="The Broad Institute Genome Sequencing Center for Infectious Disease"/>
            <person name="Wu L."/>
            <person name="Ma J."/>
        </authorList>
    </citation>
    <scope>NUCLEOTIDE SEQUENCE [LARGE SCALE GENOMIC DNA]</scope>
    <source>
        <strain evidence="2 3">JCM 12928</strain>
    </source>
</reference>
<dbReference type="Proteomes" id="UP001501352">
    <property type="component" value="Unassembled WGS sequence"/>
</dbReference>
<dbReference type="RefSeq" id="WP_343789646.1">
    <property type="nucleotide sequence ID" value="NZ_BAAAGA010000001.1"/>
</dbReference>
<proteinExistence type="predicted"/>
<dbReference type="Gene3D" id="3.50.50.60">
    <property type="entry name" value="FAD/NAD(P)-binding domain"/>
    <property type="match status" value="1"/>
</dbReference>
<dbReference type="InterPro" id="IPR038732">
    <property type="entry name" value="HpyO/CreE_NAD-binding"/>
</dbReference>
<keyword evidence="3" id="KW-1185">Reference proteome</keyword>
<dbReference type="EMBL" id="BAAAGA010000001">
    <property type="protein sequence ID" value="GAA0612445.1"/>
    <property type="molecule type" value="Genomic_DNA"/>
</dbReference>
<dbReference type="PANTHER" id="PTHR40254:SF1">
    <property type="entry name" value="BLR0577 PROTEIN"/>
    <property type="match status" value="1"/>
</dbReference>
<evidence type="ECO:0000259" key="1">
    <source>
        <dbReference type="Pfam" id="PF13454"/>
    </source>
</evidence>
<protein>
    <submittedName>
        <fullName evidence="2">FAD/NAD(P)-binding protein</fullName>
    </submittedName>
</protein>
<accession>A0ABN1GIT6</accession>
<comment type="caution">
    <text evidence="2">The sequence shown here is derived from an EMBL/GenBank/DDBJ whole genome shotgun (WGS) entry which is preliminary data.</text>
</comment>
<dbReference type="PANTHER" id="PTHR40254">
    <property type="entry name" value="BLR0577 PROTEIN"/>
    <property type="match status" value="1"/>
</dbReference>
<dbReference type="Pfam" id="PF13454">
    <property type="entry name" value="NAD_binding_9"/>
    <property type="match status" value="1"/>
</dbReference>
<feature type="domain" description="FAD-dependent urate hydroxylase HpyO/Asp monooxygenase CreE-like FAD/NAD(P)-binding" evidence="1">
    <location>
        <begin position="10"/>
        <end position="148"/>
    </location>
</feature>
<dbReference type="InterPro" id="IPR036188">
    <property type="entry name" value="FAD/NAD-bd_sf"/>
</dbReference>
<dbReference type="PRINTS" id="PR00368">
    <property type="entry name" value="FADPNR"/>
</dbReference>
<sequence length="440" mass="46725">MDGKIQRVTIIGGGFSGAMLAARLAEGGIASTLIDRGGDFGLGVAYATPFDGHLLNVRSNRMTAVEGRPDDFVSWLTQHHPDHAAPEGFAPRRLYGLYVQDRLAAVDAACPGLISRVLGEAEAIDGAAVRLADGRVVEGDAVVLATGNPTPKAASSGEVEGRVIGDPWAPGALDRIGPQDDVIVVGTGLTMVDMVLWLEARGWRGKAKTLSRRGLTPRGHEARPDAAIAPTDVLLKAAPSQRLHEARRLSGDANWRGMMEGLRPITAELWQAADTRTRARLVRHLRPWWDVHRHRIADGIAAALAALQAGGRMTVTAGRVSRIEQDADGVSLSFKPRSGPAQPPLTARWLIDCTGPGHDPAKDPLTGPLLASGRARLDALRLGLDLDAQGRVLDADGATDPRLLVLGPPARAAFWETIAVPDIRKRIEDMAKTLGGETAA</sequence>